<accession>A0ABQ5QDK8</accession>
<evidence type="ECO:0000256" key="5">
    <source>
        <dbReference type="PROSITE-ProRule" id="PRU01248"/>
    </source>
</evidence>
<dbReference type="PANTHER" id="PTHR30349">
    <property type="entry name" value="PHAGE INTEGRASE-RELATED"/>
    <property type="match status" value="1"/>
</dbReference>
<evidence type="ECO:0000259" key="7">
    <source>
        <dbReference type="PROSITE" id="PS51900"/>
    </source>
</evidence>
<dbReference type="InterPro" id="IPR002104">
    <property type="entry name" value="Integrase_catalytic"/>
</dbReference>
<evidence type="ECO:0000313" key="9">
    <source>
        <dbReference type="Proteomes" id="UP001165069"/>
    </source>
</evidence>
<evidence type="ECO:0000256" key="1">
    <source>
        <dbReference type="ARBA" id="ARBA00008857"/>
    </source>
</evidence>
<protein>
    <submittedName>
        <fullName evidence="8">Integrase</fullName>
    </submittedName>
</protein>
<sequence length="278" mass="31146">MDTVWTRMKEDLEWAGRAPGTVSIYLHAAKAFARFHRCSPARMGQAHVRAWIAHLRQRGTLPDRLAQHCSALAFLFRKTLGRPAAVSFFCHRRIPVRLPQLLSLEEVAALIGHLQGDVMPTFVRTLFATGLRIRECCRLRMEDVDAARGVLHLRTTKGGRERLVPLSPSLAEELTVYLRNVSPQGPWLFGFRPGHPPSPDHARKRLKRAVKAAGIAKRVTPHLLRHTYATLLLDAGTDLRVIQAVLGHRSLASTLRYTQVSTRLLAQVPDVLALLPQT</sequence>
<keyword evidence="9" id="KW-1185">Reference proteome</keyword>
<proteinExistence type="inferred from homology"/>
<dbReference type="Gene3D" id="1.10.150.130">
    <property type="match status" value="1"/>
</dbReference>
<dbReference type="InterPro" id="IPR050090">
    <property type="entry name" value="Tyrosine_recombinase_XerCD"/>
</dbReference>
<dbReference type="EMBL" id="BSDE01000002">
    <property type="protein sequence ID" value="GLH72925.1"/>
    <property type="molecule type" value="Genomic_DNA"/>
</dbReference>
<dbReference type="PANTHER" id="PTHR30349:SF64">
    <property type="entry name" value="PROPHAGE INTEGRASE INTD-RELATED"/>
    <property type="match status" value="1"/>
</dbReference>
<feature type="domain" description="Tyr recombinase" evidence="6">
    <location>
        <begin position="97"/>
        <end position="270"/>
    </location>
</feature>
<dbReference type="InterPro" id="IPR010998">
    <property type="entry name" value="Integrase_recombinase_N"/>
</dbReference>
<dbReference type="Pfam" id="PF13495">
    <property type="entry name" value="Phage_int_SAM_4"/>
    <property type="match status" value="1"/>
</dbReference>
<dbReference type="RefSeq" id="WP_285573217.1">
    <property type="nucleotide sequence ID" value="NZ_BSDE01000002.1"/>
</dbReference>
<evidence type="ECO:0000256" key="2">
    <source>
        <dbReference type="ARBA" id="ARBA00022908"/>
    </source>
</evidence>
<dbReference type="Pfam" id="PF00589">
    <property type="entry name" value="Phage_integrase"/>
    <property type="match status" value="1"/>
</dbReference>
<dbReference type="InterPro" id="IPR004107">
    <property type="entry name" value="Integrase_SAM-like_N"/>
</dbReference>
<dbReference type="SUPFAM" id="SSF56349">
    <property type="entry name" value="DNA breaking-rejoining enzymes"/>
    <property type="match status" value="1"/>
</dbReference>
<dbReference type="Gene3D" id="1.10.443.10">
    <property type="entry name" value="Intergrase catalytic core"/>
    <property type="match status" value="1"/>
</dbReference>
<dbReference type="PROSITE" id="PS51898">
    <property type="entry name" value="TYR_RECOMBINASE"/>
    <property type="match status" value="1"/>
</dbReference>
<dbReference type="PROSITE" id="PS51900">
    <property type="entry name" value="CB"/>
    <property type="match status" value="1"/>
</dbReference>
<comment type="similarity">
    <text evidence="1">Belongs to the 'phage' integrase family.</text>
</comment>
<dbReference type="InterPro" id="IPR044068">
    <property type="entry name" value="CB"/>
</dbReference>
<name>A0ABQ5QDK8_9BACT</name>
<evidence type="ECO:0000259" key="6">
    <source>
        <dbReference type="PROSITE" id="PS51898"/>
    </source>
</evidence>
<dbReference type="InterPro" id="IPR011010">
    <property type="entry name" value="DNA_brk_join_enz"/>
</dbReference>
<gene>
    <name evidence="8" type="ORF">GETHLI_14270</name>
</gene>
<reference evidence="8 9" key="1">
    <citation type="journal article" date="2023" name="Antonie Van Leeuwenhoek">
        <title>Mesoterricola silvestris gen. nov., sp. nov., Mesoterricola sediminis sp. nov., Geothrix oryzae sp. nov., Geothrix edaphica sp. nov., Geothrix rubra sp. nov., and Geothrix limicola sp. nov., six novel members of Acidobacteriota isolated from soils.</title>
        <authorList>
            <person name="Itoh H."/>
            <person name="Sugisawa Y."/>
            <person name="Mise K."/>
            <person name="Xu Z."/>
            <person name="Kuniyasu M."/>
            <person name="Ushijima N."/>
            <person name="Kawano K."/>
            <person name="Kobayashi E."/>
            <person name="Shiratori Y."/>
            <person name="Masuda Y."/>
            <person name="Senoo K."/>
        </authorList>
    </citation>
    <scope>NUCLEOTIDE SEQUENCE [LARGE SCALE GENOMIC DNA]</scope>
    <source>
        <strain evidence="8 9">Red804</strain>
    </source>
</reference>
<keyword evidence="2" id="KW-0229">DNA integration</keyword>
<organism evidence="8 9">
    <name type="scientific">Geothrix limicola</name>
    <dbReference type="NCBI Taxonomy" id="2927978"/>
    <lineage>
        <taxon>Bacteria</taxon>
        <taxon>Pseudomonadati</taxon>
        <taxon>Acidobacteriota</taxon>
        <taxon>Holophagae</taxon>
        <taxon>Holophagales</taxon>
        <taxon>Holophagaceae</taxon>
        <taxon>Geothrix</taxon>
    </lineage>
</organism>
<evidence type="ECO:0000313" key="8">
    <source>
        <dbReference type="EMBL" id="GLH72925.1"/>
    </source>
</evidence>
<feature type="domain" description="Core-binding (CB)" evidence="7">
    <location>
        <begin position="2"/>
        <end position="80"/>
    </location>
</feature>
<comment type="caution">
    <text evidence="8">The sequence shown here is derived from an EMBL/GenBank/DDBJ whole genome shotgun (WGS) entry which is preliminary data.</text>
</comment>
<evidence type="ECO:0000256" key="3">
    <source>
        <dbReference type="ARBA" id="ARBA00023125"/>
    </source>
</evidence>
<keyword evidence="4" id="KW-0233">DNA recombination</keyword>
<evidence type="ECO:0000256" key="4">
    <source>
        <dbReference type="ARBA" id="ARBA00023172"/>
    </source>
</evidence>
<dbReference type="Proteomes" id="UP001165069">
    <property type="component" value="Unassembled WGS sequence"/>
</dbReference>
<dbReference type="InterPro" id="IPR013762">
    <property type="entry name" value="Integrase-like_cat_sf"/>
</dbReference>
<keyword evidence="3 5" id="KW-0238">DNA-binding</keyword>